<dbReference type="NCBIfam" id="TIGR03619">
    <property type="entry name" value="F420_Rv2161c"/>
    <property type="match status" value="1"/>
</dbReference>
<sequence>MEIALNTPVVTLIPGAHASWEAEAGPGELVEIARTADRLGFGYLTCSERIAVAAGTAAHGTRFYDPAPTFGFLAAHTGRIRFLTYALGLGNHHPLALAKRYGTLDLLTGGRVVLGLGLGAVPAELELLGAQPRGRGARADDALRALRTALGSDGPVDHGGEHYAFGGAVVDPSGSGRRPPLWIAGGPRSLRRALALGDGWMPAFTVPPAELARLLTGLERPPGFTVVLPVLPPVDPMRDPRGARTALEARAAAGADVAVVSVVHGSLAEYLDQLDALSRLVPESVAAAPAR</sequence>
<dbReference type="Pfam" id="PF00296">
    <property type="entry name" value="Bac_luciferase"/>
    <property type="match status" value="1"/>
</dbReference>
<evidence type="ECO:0000313" key="7">
    <source>
        <dbReference type="Proteomes" id="UP000237846"/>
    </source>
</evidence>
<dbReference type="RefSeq" id="WP_106239478.1">
    <property type="nucleotide sequence ID" value="NZ_PVZC01000001.1"/>
</dbReference>
<evidence type="ECO:0000256" key="3">
    <source>
        <dbReference type="ARBA" id="ARBA00023002"/>
    </source>
</evidence>
<dbReference type="InterPro" id="IPR050172">
    <property type="entry name" value="SsuD_RutA_monooxygenase"/>
</dbReference>
<dbReference type="PANTHER" id="PTHR42847:SF4">
    <property type="entry name" value="ALKANESULFONATE MONOOXYGENASE-RELATED"/>
    <property type="match status" value="1"/>
</dbReference>
<feature type="domain" description="Luciferase-like" evidence="5">
    <location>
        <begin position="11"/>
        <end position="218"/>
    </location>
</feature>
<dbReference type="InterPro" id="IPR019921">
    <property type="entry name" value="Lucif-like_OxRdtase_Rv2161c"/>
</dbReference>
<evidence type="ECO:0000256" key="1">
    <source>
        <dbReference type="ARBA" id="ARBA00022630"/>
    </source>
</evidence>
<keyword evidence="7" id="KW-1185">Reference proteome</keyword>
<proteinExistence type="predicted"/>
<dbReference type="GO" id="GO:0046306">
    <property type="term" value="P:alkanesulfonate catabolic process"/>
    <property type="evidence" value="ECO:0007669"/>
    <property type="project" value="TreeGrafter"/>
</dbReference>
<dbReference type="Proteomes" id="UP000237846">
    <property type="component" value="Unassembled WGS sequence"/>
</dbReference>
<comment type="caution">
    <text evidence="6">The sequence shown here is derived from an EMBL/GenBank/DDBJ whole genome shotgun (WGS) entry which is preliminary data.</text>
</comment>
<dbReference type="AlphaFoldDB" id="A0A2T0QEI0"/>
<evidence type="ECO:0000256" key="2">
    <source>
        <dbReference type="ARBA" id="ARBA00022643"/>
    </source>
</evidence>
<keyword evidence="2" id="KW-0288">FMN</keyword>
<dbReference type="GO" id="GO:0008726">
    <property type="term" value="F:alkanesulfonate monooxygenase activity"/>
    <property type="evidence" value="ECO:0007669"/>
    <property type="project" value="TreeGrafter"/>
</dbReference>
<organism evidence="6 7">
    <name type="scientific">Allonocardiopsis opalescens</name>
    <dbReference type="NCBI Taxonomy" id="1144618"/>
    <lineage>
        <taxon>Bacteria</taxon>
        <taxon>Bacillati</taxon>
        <taxon>Actinomycetota</taxon>
        <taxon>Actinomycetes</taxon>
        <taxon>Streptosporangiales</taxon>
        <taxon>Allonocardiopsis</taxon>
    </lineage>
</organism>
<dbReference type="PANTHER" id="PTHR42847">
    <property type="entry name" value="ALKANESULFONATE MONOOXYGENASE"/>
    <property type="match status" value="1"/>
</dbReference>
<accession>A0A2T0QEI0</accession>
<evidence type="ECO:0000256" key="4">
    <source>
        <dbReference type="ARBA" id="ARBA00023033"/>
    </source>
</evidence>
<reference evidence="6 7" key="1">
    <citation type="submission" date="2018-03" db="EMBL/GenBank/DDBJ databases">
        <title>Genomic Encyclopedia of Archaeal and Bacterial Type Strains, Phase II (KMG-II): from individual species to whole genera.</title>
        <authorList>
            <person name="Goeker M."/>
        </authorList>
    </citation>
    <scope>NUCLEOTIDE SEQUENCE [LARGE SCALE GENOMIC DNA]</scope>
    <source>
        <strain evidence="6 7">DSM 45601</strain>
    </source>
</reference>
<keyword evidence="3" id="KW-0560">Oxidoreductase</keyword>
<dbReference type="EMBL" id="PVZC01000001">
    <property type="protein sequence ID" value="PRY02253.1"/>
    <property type="molecule type" value="Genomic_DNA"/>
</dbReference>
<evidence type="ECO:0000259" key="5">
    <source>
        <dbReference type="Pfam" id="PF00296"/>
    </source>
</evidence>
<name>A0A2T0QEI0_9ACTN</name>
<keyword evidence="4" id="KW-0503">Monooxygenase</keyword>
<evidence type="ECO:0000313" key="6">
    <source>
        <dbReference type="EMBL" id="PRY02253.1"/>
    </source>
</evidence>
<dbReference type="Gene3D" id="3.20.20.30">
    <property type="entry name" value="Luciferase-like domain"/>
    <property type="match status" value="1"/>
</dbReference>
<keyword evidence="1" id="KW-0285">Flavoprotein</keyword>
<gene>
    <name evidence="6" type="ORF">CLV72_101854</name>
</gene>
<dbReference type="InterPro" id="IPR036661">
    <property type="entry name" value="Luciferase-like_sf"/>
</dbReference>
<dbReference type="OrthoDB" id="4074025at2"/>
<dbReference type="SUPFAM" id="SSF51679">
    <property type="entry name" value="Bacterial luciferase-like"/>
    <property type="match status" value="1"/>
</dbReference>
<protein>
    <submittedName>
        <fullName evidence="6">Putative F420-dependent oxidoreductase</fullName>
    </submittedName>
</protein>
<dbReference type="InterPro" id="IPR011251">
    <property type="entry name" value="Luciferase-like_dom"/>
</dbReference>